<accession>A0AC34Q4X7</accession>
<proteinExistence type="predicted"/>
<evidence type="ECO:0000313" key="1">
    <source>
        <dbReference type="Proteomes" id="UP000887576"/>
    </source>
</evidence>
<organism evidence="1 2">
    <name type="scientific">Panagrolaimus sp. JU765</name>
    <dbReference type="NCBI Taxonomy" id="591449"/>
    <lineage>
        <taxon>Eukaryota</taxon>
        <taxon>Metazoa</taxon>
        <taxon>Ecdysozoa</taxon>
        <taxon>Nematoda</taxon>
        <taxon>Chromadorea</taxon>
        <taxon>Rhabditida</taxon>
        <taxon>Tylenchina</taxon>
        <taxon>Panagrolaimomorpha</taxon>
        <taxon>Panagrolaimoidea</taxon>
        <taxon>Panagrolaimidae</taxon>
        <taxon>Panagrolaimus</taxon>
    </lineage>
</organism>
<evidence type="ECO:0000313" key="2">
    <source>
        <dbReference type="WBParaSite" id="JU765_v2.g12827.t1"/>
    </source>
</evidence>
<reference evidence="2" key="1">
    <citation type="submission" date="2022-11" db="UniProtKB">
        <authorList>
            <consortium name="WormBaseParasite"/>
        </authorList>
    </citation>
    <scope>IDENTIFICATION</scope>
</reference>
<sequence>MGTINNYLILFLCFGHIKSDEIVVDKEGEYELIVPSPTFGIEICQETATQEILFCYEGKSNEAGDIGCGYGYCGGSMFLIKDSLAVEVKVKDYGYIEKCEDFFISEGGIEARVGKKFSSCNWKKNADDSLKLRVAKFPPGWRMTIKRVDTSKARAKLIASFWWAYLLGIIAVIGLVIGIIFLVRWWLKKKKNIVEKQAESGPELKEVKVVEDRKQKEKVDSEKKETKSQSKPRSTPKKQKNPKVSKPKHVLTPSKEEEAPKSLGISSEL</sequence>
<dbReference type="WBParaSite" id="JU765_v2.g12827.t1">
    <property type="protein sequence ID" value="JU765_v2.g12827.t1"/>
    <property type="gene ID" value="JU765_v2.g12827"/>
</dbReference>
<protein>
    <submittedName>
        <fullName evidence="2">Transmembrane protein</fullName>
    </submittedName>
</protein>
<dbReference type="Proteomes" id="UP000887576">
    <property type="component" value="Unplaced"/>
</dbReference>
<name>A0AC34Q4X7_9BILA</name>